<protein>
    <submittedName>
        <fullName evidence="1">Uncharacterized protein</fullName>
    </submittedName>
</protein>
<reference evidence="1 2" key="1">
    <citation type="submission" date="2024-09" db="EMBL/GenBank/DDBJ databases">
        <title>Rethinking Asexuality: The Enigmatic Case of Functional Sexual Genes in Lepraria (Stereocaulaceae).</title>
        <authorList>
            <person name="Doellman M."/>
            <person name="Sun Y."/>
            <person name="Barcenas-Pena A."/>
            <person name="Lumbsch H.T."/>
            <person name="Grewe F."/>
        </authorList>
    </citation>
    <scope>NUCLEOTIDE SEQUENCE [LARGE SCALE GENOMIC DNA]</scope>
    <source>
        <strain evidence="1 2">Mercado 3170</strain>
    </source>
</reference>
<dbReference type="Proteomes" id="UP001590950">
    <property type="component" value="Unassembled WGS sequence"/>
</dbReference>
<gene>
    <name evidence="1" type="ORF">N7G274_009704</name>
</gene>
<evidence type="ECO:0000313" key="1">
    <source>
        <dbReference type="EMBL" id="KAL2037591.1"/>
    </source>
</evidence>
<comment type="caution">
    <text evidence="1">The sequence shown here is derived from an EMBL/GenBank/DDBJ whole genome shotgun (WGS) entry which is preliminary data.</text>
</comment>
<accession>A0ABR3ZXY6</accession>
<evidence type="ECO:0000313" key="2">
    <source>
        <dbReference type="Proteomes" id="UP001590950"/>
    </source>
</evidence>
<sequence>MFNFGPEKAFNVRCFLAKDMYPIAEPADCSAAQRRVMHKAKIFSAEKYNEAKSWSVKSCGVLFGPESQEKTVEAKFLRWDIYKNVGDIIRICVDAKHGFRGGFVSMGYGEKMYRIIVVSRDLEKSTHSTLICGVPVFVAIAKTHPGNFSSPLPD</sequence>
<keyword evidence="2" id="KW-1185">Reference proteome</keyword>
<organism evidence="1 2">
    <name type="scientific">Stereocaulon virgatum</name>
    <dbReference type="NCBI Taxonomy" id="373712"/>
    <lineage>
        <taxon>Eukaryota</taxon>
        <taxon>Fungi</taxon>
        <taxon>Dikarya</taxon>
        <taxon>Ascomycota</taxon>
        <taxon>Pezizomycotina</taxon>
        <taxon>Lecanoromycetes</taxon>
        <taxon>OSLEUM clade</taxon>
        <taxon>Lecanoromycetidae</taxon>
        <taxon>Lecanorales</taxon>
        <taxon>Lecanorineae</taxon>
        <taxon>Stereocaulaceae</taxon>
        <taxon>Stereocaulon</taxon>
    </lineage>
</organism>
<proteinExistence type="predicted"/>
<dbReference type="EMBL" id="JBEFKJ010000039">
    <property type="protein sequence ID" value="KAL2037591.1"/>
    <property type="molecule type" value="Genomic_DNA"/>
</dbReference>
<name>A0ABR3ZXY6_9LECA</name>